<evidence type="ECO:0000313" key="3">
    <source>
        <dbReference type="Proteomes" id="UP000076722"/>
    </source>
</evidence>
<evidence type="ECO:0000313" key="2">
    <source>
        <dbReference type="EMBL" id="KZS95034.1"/>
    </source>
</evidence>
<dbReference type="AlphaFoldDB" id="A0A164WGW9"/>
<reference evidence="2 3" key="1">
    <citation type="journal article" date="2016" name="Mol. Biol. Evol.">
        <title>Comparative Genomics of Early-Diverging Mushroom-Forming Fungi Provides Insights into the Origins of Lignocellulose Decay Capabilities.</title>
        <authorList>
            <person name="Nagy L.G."/>
            <person name="Riley R."/>
            <person name="Tritt A."/>
            <person name="Adam C."/>
            <person name="Daum C."/>
            <person name="Floudas D."/>
            <person name="Sun H."/>
            <person name="Yadav J.S."/>
            <person name="Pangilinan J."/>
            <person name="Larsson K.H."/>
            <person name="Matsuura K."/>
            <person name="Barry K."/>
            <person name="Labutti K."/>
            <person name="Kuo R."/>
            <person name="Ohm R.A."/>
            <person name="Bhattacharya S.S."/>
            <person name="Shirouzu T."/>
            <person name="Yoshinaga Y."/>
            <person name="Martin F.M."/>
            <person name="Grigoriev I.V."/>
            <person name="Hibbett D.S."/>
        </authorList>
    </citation>
    <scope>NUCLEOTIDE SEQUENCE [LARGE SCALE GENOMIC DNA]</scope>
    <source>
        <strain evidence="2 3">HHB9708</strain>
    </source>
</reference>
<dbReference type="EMBL" id="KV419402">
    <property type="protein sequence ID" value="KZS95034.1"/>
    <property type="molecule type" value="Genomic_DNA"/>
</dbReference>
<gene>
    <name evidence="2" type="ORF">SISNIDRAFT_483940</name>
</gene>
<dbReference type="Proteomes" id="UP000076722">
    <property type="component" value="Unassembled WGS sequence"/>
</dbReference>
<accession>A0A164WGW9</accession>
<evidence type="ECO:0000256" key="1">
    <source>
        <dbReference type="SAM" id="MobiDB-lite"/>
    </source>
</evidence>
<feature type="region of interest" description="Disordered" evidence="1">
    <location>
        <begin position="159"/>
        <end position="204"/>
    </location>
</feature>
<sequence>MYQEDPRYIFDPEGPLPTDYPTRPESAAIFHGVHQGLDGPVAPRVTTLLTTVAGHIQIVNGLRVHLSAIGRELARQRISYFANHEDGANVTPLESLCANTYAVTAIMNDFYNDPLHYIKSFTIVACAREIAFPNRPHNVRSALSVFILGKIEEFVRSPVEGDSSLSSQSSTDSSDGQGSNQADSPLDDEEADHSDIEELDVDDE</sequence>
<feature type="compositionally biased region" description="Acidic residues" evidence="1">
    <location>
        <begin position="185"/>
        <end position="204"/>
    </location>
</feature>
<feature type="compositionally biased region" description="Low complexity" evidence="1">
    <location>
        <begin position="161"/>
        <end position="181"/>
    </location>
</feature>
<organism evidence="2 3">
    <name type="scientific">Sistotremastrum niveocremeum HHB9708</name>
    <dbReference type="NCBI Taxonomy" id="1314777"/>
    <lineage>
        <taxon>Eukaryota</taxon>
        <taxon>Fungi</taxon>
        <taxon>Dikarya</taxon>
        <taxon>Basidiomycota</taxon>
        <taxon>Agaricomycotina</taxon>
        <taxon>Agaricomycetes</taxon>
        <taxon>Sistotremastrales</taxon>
        <taxon>Sistotremastraceae</taxon>
        <taxon>Sertulicium</taxon>
        <taxon>Sertulicium niveocremeum</taxon>
    </lineage>
</organism>
<name>A0A164WGW9_9AGAM</name>
<proteinExistence type="predicted"/>
<keyword evidence="3" id="KW-1185">Reference proteome</keyword>
<protein>
    <submittedName>
        <fullName evidence="2">Uncharacterized protein</fullName>
    </submittedName>
</protein>